<gene>
    <name evidence="1" type="ORF">PBY51_006047</name>
</gene>
<reference evidence="1 2" key="2">
    <citation type="journal article" date="2023" name="Mol. Biol. Evol.">
        <title>Genomics of Secondarily Temperate Adaptation in the Only Non-Antarctic Icefish.</title>
        <authorList>
            <person name="Rivera-Colon A.G."/>
            <person name="Rayamajhi N."/>
            <person name="Minhas B.F."/>
            <person name="Madrigal G."/>
            <person name="Bilyk K.T."/>
            <person name="Yoon V."/>
            <person name="Hune M."/>
            <person name="Gregory S."/>
            <person name="Cheng C.H.C."/>
            <person name="Catchen J.M."/>
        </authorList>
    </citation>
    <scope>NUCLEOTIDE SEQUENCE [LARGE SCALE GENOMIC DNA]</scope>
    <source>
        <strain evidence="1">JMC-PN-2008</strain>
    </source>
</reference>
<evidence type="ECO:0000313" key="2">
    <source>
        <dbReference type="Proteomes" id="UP001346869"/>
    </source>
</evidence>
<reference evidence="1 2" key="1">
    <citation type="journal article" date="2023" name="Genes (Basel)">
        <title>Chromosome-Level Genome Assembly and Circadian Gene Repertoire of the Patagonia Blennie Eleginops maclovinus-The Closest Ancestral Proxy of Antarctic Cryonotothenioids.</title>
        <authorList>
            <person name="Cheng C.C."/>
            <person name="Rivera-Colon A.G."/>
            <person name="Minhas B.F."/>
            <person name="Wilson L."/>
            <person name="Rayamajhi N."/>
            <person name="Vargas-Chacoff L."/>
            <person name="Catchen J.M."/>
        </authorList>
    </citation>
    <scope>NUCLEOTIDE SEQUENCE [LARGE SCALE GENOMIC DNA]</scope>
    <source>
        <strain evidence="1">JMC-PN-2008</strain>
    </source>
</reference>
<protein>
    <submittedName>
        <fullName evidence="1">Uncharacterized protein</fullName>
    </submittedName>
</protein>
<proteinExistence type="predicted"/>
<sequence>MQRCFLCGLPAQRLATFQAAHGPVFNRCETEQVPHTTLSHRFLLTEEEENKSTWSMSPCSKVTSSSPPL</sequence>
<dbReference type="AlphaFoldDB" id="A0AAN7WR21"/>
<comment type="caution">
    <text evidence="1">The sequence shown here is derived from an EMBL/GenBank/DDBJ whole genome shotgun (WGS) entry which is preliminary data.</text>
</comment>
<dbReference type="Proteomes" id="UP001346869">
    <property type="component" value="Unassembled WGS sequence"/>
</dbReference>
<evidence type="ECO:0000313" key="1">
    <source>
        <dbReference type="EMBL" id="KAK5848432.1"/>
    </source>
</evidence>
<keyword evidence="2" id="KW-1185">Reference proteome</keyword>
<accession>A0AAN7WR21</accession>
<name>A0AAN7WR21_ELEMC</name>
<dbReference type="EMBL" id="JAUZQC010000025">
    <property type="protein sequence ID" value="KAK5848432.1"/>
    <property type="molecule type" value="Genomic_DNA"/>
</dbReference>
<organism evidence="1 2">
    <name type="scientific">Eleginops maclovinus</name>
    <name type="common">Patagonian blennie</name>
    <name type="synonym">Eleginus maclovinus</name>
    <dbReference type="NCBI Taxonomy" id="56733"/>
    <lineage>
        <taxon>Eukaryota</taxon>
        <taxon>Metazoa</taxon>
        <taxon>Chordata</taxon>
        <taxon>Craniata</taxon>
        <taxon>Vertebrata</taxon>
        <taxon>Euteleostomi</taxon>
        <taxon>Actinopterygii</taxon>
        <taxon>Neopterygii</taxon>
        <taxon>Teleostei</taxon>
        <taxon>Neoteleostei</taxon>
        <taxon>Acanthomorphata</taxon>
        <taxon>Eupercaria</taxon>
        <taxon>Perciformes</taxon>
        <taxon>Notothenioidei</taxon>
        <taxon>Eleginopidae</taxon>
        <taxon>Eleginops</taxon>
    </lineage>
</organism>